<keyword evidence="3" id="KW-1185">Reference proteome</keyword>
<evidence type="ECO:0000256" key="1">
    <source>
        <dbReference type="SAM" id="MobiDB-lite"/>
    </source>
</evidence>
<dbReference type="EMBL" id="FOFV01000019">
    <property type="protein sequence ID" value="SES24392.1"/>
    <property type="molecule type" value="Genomic_DNA"/>
</dbReference>
<evidence type="ECO:0000313" key="3">
    <source>
        <dbReference type="Proteomes" id="UP000199503"/>
    </source>
</evidence>
<proteinExistence type="predicted"/>
<dbReference type="Proteomes" id="UP000199503">
    <property type="component" value="Unassembled WGS sequence"/>
</dbReference>
<gene>
    <name evidence="2" type="ORF">SAMN04488000_11974</name>
</gene>
<dbReference type="AlphaFoldDB" id="A0A1H9VS44"/>
<dbReference type="RefSeq" id="WP_281245028.1">
    <property type="nucleotide sequence ID" value="NZ_FOFV01000019.1"/>
</dbReference>
<organism evidence="2 3">
    <name type="scientific">Lentzea albida</name>
    <dbReference type="NCBI Taxonomy" id="65499"/>
    <lineage>
        <taxon>Bacteria</taxon>
        <taxon>Bacillati</taxon>
        <taxon>Actinomycetota</taxon>
        <taxon>Actinomycetes</taxon>
        <taxon>Pseudonocardiales</taxon>
        <taxon>Pseudonocardiaceae</taxon>
        <taxon>Lentzea</taxon>
    </lineage>
</organism>
<dbReference type="STRING" id="65499.SAMN04488000_11974"/>
<accession>A0A1H9VS44</accession>
<reference evidence="3" key="1">
    <citation type="submission" date="2016-10" db="EMBL/GenBank/DDBJ databases">
        <authorList>
            <person name="Varghese N."/>
            <person name="Submissions S."/>
        </authorList>
    </citation>
    <scope>NUCLEOTIDE SEQUENCE [LARGE SCALE GENOMIC DNA]</scope>
    <source>
        <strain evidence="3">DSM 44437</strain>
    </source>
</reference>
<name>A0A1H9VS44_9PSEU</name>
<evidence type="ECO:0000313" key="2">
    <source>
        <dbReference type="EMBL" id="SES24392.1"/>
    </source>
</evidence>
<feature type="compositionally biased region" description="Polar residues" evidence="1">
    <location>
        <begin position="11"/>
        <end position="20"/>
    </location>
</feature>
<protein>
    <submittedName>
        <fullName evidence="2">Uncharacterized protein</fullName>
    </submittedName>
</protein>
<feature type="compositionally biased region" description="Basic and acidic residues" evidence="1">
    <location>
        <begin position="1"/>
        <end position="10"/>
    </location>
</feature>
<feature type="region of interest" description="Disordered" evidence="1">
    <location>
        <begin position="1"/>
        <end position="22"/>
    </location>
</feature>
<sequence length="42" mass="4599">MISVEPREATNTRMPANASQARRLEAWTIQGDRQQLAASAAT</sequence>